<name>A0ACC3YFJ3_COLTU</name>
<evidence type="ECO:0000313" key="2">
    <source>
        <dbReference type="Proteomes" id="UP000805649"/>
    </source>
</evidence>
<dbReference type="Proteomes" id="UP000805649">
    <property type="component" value="Unassembled WGS sequence"/>
</dbReference>
<keyword evidence="2" id="KW-1185">Reference proteome</keyword>
<accession>A0ACC3YFJ3</accession>
<proteinExistence type="predicted"/>
<organism evidence="1 2">
    <name type="scientific">Colletotrichum truncatum</name>
    <name type="common">Anthracnose fungus</name>
    <name type="synonym">Colletotrichum capsici</name>
    <dbReference type="NCBI Taxonomy" id="5467"/>
    <lineage>
        <taxon>Eukaryota</taxon>
        <taxon>Fungi</taxon>
        <taxon>Dikarya</taxon>
        <taxon>Ascomycota</taxon>
        <taxon>Pezizomycotina</taxon>
        <taxon>Sordariomycetes</taxon>
        <taxon>Hypocreomycetidae</taxon>
        <taxon>Glomerellales</taxon>
        <taxon>Glomerellaceae</taxon>
        <taxon>Colletotrichum</taxon>
        <taxon>Colletotrichum truncatum species complex</taxon>
    </lineage>
</organism>
<dbReference type="EMBL" id="VUJX02000011">
    <property type="protein sequence ID" value="KAL0930637.1"/>
    <property type="molecule type" value="Genomic_DNA"/>
</dbReference>
<comment type="caution">
    <text evidence="1">The sequence shown here is derived from an EMBL/GenBank/DDBJ whole genome shotgun (WGS) entry which is preliminary data.</text>
</comment>
<reference evidence="1 2" key="1">
    <citation type="journal article" date="2020" name="Phytopathology">
        <title>Genome Sequence Resources of Colletotrichum truncatum, C. plurivorum, C. musicola, and C. sojae: Four Species Pathogenic to Soybean (Glycine max).</title>
        <authorList>
            <person name="Rogerio F."/>
            <person name="Boufleur T.R."/>
            <person name="Ciampi-Guillardi M."/>
            <person name="Sukno S.A."/>
            <person name="Thon M.R."/>
            <person name="Massola Junior N.S."/>
            <person name="Baroncelli R."/>
        </authorList>
    </citation>
    <scope>NUCLEOTIDE SEQUENCE [LARGE SCALE GENOMIC DNA]</scope>
    <source>
        <strain evidence="1 2">CMES1059</strain>
    </source>
</reference>
<evidence type="ECO:0000313" key="1">
    <source>
        <dbReference type="EMBL" id="KAL0930637.1"/>
    </source>
</evidence>
<protein>
    <submittedName>
        <fullName evidence="1">ABC drug exporter</fullName>
    </submittedName>
</protein>
<gene>
    <name evidence="1" type="ORF">CTRU02_214712</name>
</gene>
<sequence length="1436" mass="160449">MPPFPPLRPTKSNHDHGRPHDTDYGSHVVIDQETEDIIAGLHGTITNEPETEFPELGRYLRDDQQARTQAFPLSVCLKSVSTYGRPGGLEPVRTLKDAIWRTLTFQDVYEWTLKRMLSSDKMENGQALIRDFSGVVRSGEMLLVLGNPGSGCSTFLRTIGNDHSSFLGIKGSIDYSGLSPTDILKHFRGAVSYVPEDDIHLPTLTGRQTLEFALRNKTPRKWCDQIPRFLEEFGRAFGMTQALDTLVGDEYIRGMSGGERKRISILESLASDASIQAWDGSTRGLDASSALDYIKSLRLMTDSCQRATIVSLYQASDVIFNLMDKVVLIDQGRMLYQGPAKSAEAYFNAMGYQRLPRQTMSDFLTSITSANADNNIRDKSDSTVPRNAVDLEQAFKASQAFKDVQAEIDQYEAEFSVHGTDSQNGEGRSLPMTKALKQHSEKHKSKYVASRSSYNISFFRQVLLCVKREFWQLNGHRAPLISKFLCVLVCAFILSSMFYNMPVDTDGVYSRGGFCFYAAGLVAWFQLGELDSAFSGRSVISRQKRYAMVRPSAVVIGKTVMDIPIIFFQSTVFSLIAYFISGLRSDAGAFFTFLSAIFLCTMAYTASYRVFGAASPHLEVALRYCGILSLITMACGGYLRPVSSLMSDVPWVGWLGYLTPVLYTFEILMAVEFRNREFPCGRGSIIPSGTEYNDEMFQACASRGVPPNQLSLNGDSYINSEFGFSFSNIGRNYGILLLFLVALCLLNVWLVEKVDWATGQNKGLESIRSFKHQAASSKCDEESTDEVRVVERPNGEADSRKVNSNLERSGATFSWRDINYSVQEHGQKKQLLHGVSGFCTPGSLTALVGTSGAGKSTLMTVLSQQGTGIVTGEMKIGNQNIGPSFSRRIGFCQQMDIHVETSTVREAFEFSALLRQSSEKSKEDKIADVDKILDILEMSDLQDMVIRSLSLEQKKRTTIGVELCANPDLLLFLDEPTSGLDSQGAMSIIRLLRRLADAGQAILCTIHQASQEQFELFDRALALQRGGRVYYFGDIGVEGRTIIDYFAKYGVPAESDKNVADLLIEVTTQEPKNSMGSWSDIWAQSDEAAAILEKITAITTSSTAAANEHDPSFSKQYASSTYQQILHLTKRTSLQYWRTPDYIYSRLYCSFFHSALNGLMFLQLGNTEADMQYRIFSSFLVLMIIPEFINACAMMFNDNRNVWLGREYPSRIYGWTAFSTANVISEIPYAMAGAVLFYVLFYFLVGYPLGTPAGYTFLMILMFHLFSTSWGQWIVALSTDASMAANLMPFFVVMCEFFNGVLQPKELMPVVWRYTMYYIGPFTYWISGIVSMVLNGVSVRCTDSELIRFKAPSNTTCGEYAMDWLSGSRGYLENPAASSECGYCQYSSGEDYLSSIGLTSGDAWPYLGIFVLFTFTNYAMVYIFVYVKSVKNWLPW</sequence>